<keyword evidence="2" id="KW-1185">Reference proteome</keyword>
<name>A0ABY6GQV9_9GAMM</name>
<gene>
    <name evidence="1" type="ORF">NX720_19715</name>
</gene>
<sequence length="96" mass="11328">MKKDKKKIIGETLSDERIKELLALKSPFGESRSFHILTRAYRTLRQEDFSRFILFYAETGLELNPCDRSGRRFLDILSRHQHATPYIQTLQTVSIR</sequence>
<protein>
    <submittedName>
        <fullName evidence="1">PA4642 family protein</fullName>
    </submittedName>
</protein>
<accession>A0ABY6GQV9</accession>
<dbReference type="InterPro" id="IPR047742">
    <property type="entry name" value="PA4642-like"/>
</dbReference>
<proteinExistence type="predicted"/>
<organism evidence="1 2">
    <name type="scientific">Endozoicomonas euniceicola</name>
    <dbReference type="NCBI Taxonomy" id="1234143"/>
    <lineage>
        <taxon>Bacteria</taxon>
        <taxon>Pseudomonadati</taxon>
        <taxon>Pseudomonadota</taxon>
        <taxon>Gammaproteobacteria</taxon>
        <taxon>Oceanospirillales</taxon>
        <taxon>Endozoicomonadaceae</taxon>
        <taxon>Endozoicomonas</taxon>
    </lineage>
</organism>
<dbReference type="NCBIfam" id="NF038106">
    <property type="entry name" value="gamma_NF038106"/>
    <property type="match status" value="1"/>
</dbReference>
<dbReference type="RefSeq" id="WP_262596920.1">
    <property type="nucleotide sequence ID" value="NZ_CP103300.1"/>
</dbReference>
<dbReference type="Proteomes" id="UP001163255">
    <property type="component" value="Chromosome"/>
</dbReference>
<evidence type="ECO:0000313" key="1">
    <source>
        <dbReference type="EMBL" id="UYM15075.1"/>
    </source>
</evidence>
<reference evidence="1" key="1">
    <citation type="submission" date="2022-10" db="EMBL/GenBank/DDBJ databases">
        <title>Completed Genome Sequence of two octocoral isolated bacterium, Endozoicomonas euniceicola EF212T and Endozoicomonas gorgoniicola PS125T.</title>
        <authorList>
            <person name="Chiou Y.-J."/>
            <person name="Chen Y.-H."/>
        </authorList>
    </citation>
    <scope>NUCLEOTIDE SEQUENCE</scope>
    <source>
        <strain evidence="1">EF212</strain>
    </source>
</reference>
<dbReference type="EMBL" id="CP103300">
    <property type="protein sequence ID" value="UYM15075.1"/>
    <property type="molecule type" value="Genomic_DNA"/>
</dbReference>
<evidence type="ECO:0000313" key="2">
    <source>
        <dbReference type="Proteomes" id="UP001163255"/>
    </source>
</evidence>